<keyword evidence="3 7" id="KW-0812">Transmembrane</keyword>
<evidence type="ECO:0000256" key="5">
    <source>
        <dbReference type="ARBA" id="ARBA00022989"/>
    </source>
</evidence>
<evidence type="ECO:0000313" key="8">
    <source>
        <dbReference type="EMBL" id="KAL3856844.1"/>
    </source>
</evidence>
<reference evidence="8 9" key="1">
    <citation type="submission" date="2024-11" db="EMBL/GenBank/DDBJ databases">
        <title>Chromosome-level genome assembly of the freshwater bivalve Anodonta woodiana.</title>
        <authorList>
            <person name="Chen X."/>
        </authorList>
    </citation>
    <scope>NUCLEOTIDE SEQUENCE [LARGE SCALE GENOMIC DNA]</scope>
    <source>
        <strain evidence="8">MN2024</strain>
        <tissue evidence="8">Gills</tissue>
    </source>
</reference>
<evidence type="ECO:0000256" key="1">
    <source>
        <dbReference type="ARBA" id="ARBA00004606"/>
    </source>
</evidence>
<evidence type="ECO:0000256" key="3">
    <source>
        <dbReference type="ARBA" id="ARBA00022692"/>
    </source>
</evidence>
<evidence type="ECO:0000256" key="6">
    <source>
        <dbReference type="ARBA" id="ARBA00023136"/>
    </source>
</evidence>
<dbReference type="PANTHER" id="PTHR11523:SF28">
    <property type="entry name" value="NA_K-ATPASE BETA SUBUNIT ISOFORM 4-RELATED"/>
    <property type="match status" value="1"/>
</dbReference>
<feature type="transmembrane region" description="Helical" evidence="7">
    <location>
        <begin position="158"/>
        <end position="180"/>
    </location>
</feature>
<keyword evidence="6 7" id="KW-0472">Membrane</keyword>
<organism evidence="8 9">
    <name type="scientific">Sinanodonta woodiana</name>
    <name type="common">Chinese pond mussel</name>
    <name type="synonym">Anodonta woodiana</name>
    <dbReference type="NCBI Taxonomy" id="1069815"/>
    <lineage>
        <taxon>Eukaryota</taxon>
        <taxon>Metazoa</taxon>
        <taxon>Spiralia</taxon>
        <taxon>Lophotrochozoa</taxon>
        <taxon>Mollusca</taxon>
        <taxon>Bivalvia</taxon>
        <taxon>Autobranchia</taxon>
        <taxon>Heteroconchia</taxon>
        <taxon>Palaeoheterodonta</taxon>
        <taxon>Unionida</taxon>
        <taxon>Unionoidea</taxon>
        <taxon>Unionidae</taxon>
        <taxon>Unioninae</taxon>
        <taxon>Sinanodonta</taxon>
    </lineage>
</organism>
<dbReference type="Gene3D" id="2.60.40.1660">
    <property type="entry name" value="Na, k-atpase alpha subunit"/>
    <property type="match status" value="1"/>
</dbReference>
<protein>
    <recommendedName>
        <fullName evidence="10">Sodium/potassium-transporting ATPase subunit beta</fullName>
    </recommendedName>
</protein>
<dbReference type="PROSITE" id="PS00390">
    <property type="entry name" value="ATPASE_NA_K_BETA_1"/>
    <property type="match status" value="1"/>
</dbReference>
<evidence type="ECO:0000256" key="7">
    <source>
        <dbReference type="SAM" id="Phobius"/>
    </source>
</evidence>
<dbReference type="AlphaFoldDB" id="A0ABD3V5G9"/>
<keyword evidence="9" id="KW-1185">Reference proteome</keyword>
<dbReference type="Pfam" id="PF00287">
    <property type="entry name" value="Na_K-ATPase"/>
    <property type="match status" value="1"/>
</dbReference>
<dbReference type="Proteomes" id="UP001634394">
    <property type="component" value="Unassembled WGS sequence"/>
</dbReference>
<sequence>MYVIRKLVLTLPPLHYEAPCSSRSCSSKQFSRCSFSLKGGQITPALTCCRGNKKTATPNNGSRGRQCRGVTRRVAVHRLHTNRVSHFVISRYTHSDRRGLQYSEMASTVASTAVDPAISWYNKTTLRSRFQDFATFLFDPEENTILGRTARSWGQICLFYLVFYSCLAGFLASMIVVFYYTLDWNVPKLRGADSILRQGPGLGMRPLADVGTTLIRLNKAKPSSFQHHQDNVQGFLAFYENDMQRSETGSLIDCESVEAFRRPEDWDKACRFDVLELGADCVKQQGFGLEDGLPCILIKINKVYDWIPELYTNDTVPDEIRDNWAENHITLQCEGENPADKDNIGPIAYYPPYGFHVKYFPFRNQQGYRSPLVFVRFDAPVTGVLIMVTCKIYARNIFHDANEKTGQIHFEFIVD</sequence>
<name>A0ABD3V5G9_SINWO</name>
<dbReference type="InterPro" id="IPR038702">
    <property type="entry name" value="Na/K_ATPase_sub_beta_sf"/>
</dbReference>
<accession>A0ABD3V5G9</accession>
<keyword evidence="5 7" id="KW-1133">Transmembrane helix</keyword>
<evidence type="ECO:0000256" key="4">
    <source>
        <dbReference type="ARBA" id="ARBA00022968"/>
    </source>
</evidence>
<dbReference type="PANTHER" id="PTHR11523">
    <property type="entry name" value="SODIUM/POTASSIUM-DEPENDENT ATPASE BETA SUBUNIT"/>
    <property type="match status" value="1"/>
</dbReference>
<comment type="caution">
    <text evidence="8">The sequence shown here is derived from an EMBL/GenBank/DDBJ whole genome shotgun (WGS) entry which is preliminary data.</text>
</comment>
<proteinExistence type="inferred from homology"/>
<dbReference type="InterPro" id="IPR000402">
    <property type="entry name" value="Na/K_ATPase_sub_beta"/>
</dbReference>
<evidence type="ECO:0000256" key="2">
    <source>
        <dbReference type="ARBA" id="ARBA00005876"/>
    </source>
</evidence>
<keyword evidence="4" id="KW-0735">Signal-anchor</keyword>
<comment type="subcellular location">
    <subcellularLocation>
        <location evidence="1">Membrane</location>
        <topology evidence="1">Single-pass type II membrane protein</topology>
    </subcellularLocation>
</comment>
<dbReference type="GO" id="GO:0016020">
    <property type="term" value="C:membrane"/>
    <property type="evidence" value="ECO:0007669"/>
    <property type="project" value="UniProtKB-SubCell"/>
</dbReference>
<evidence type="ECO:0008006" key="10">
    <source>
        <dbReference type="Google" id="ProtNLM"/>
    </source>
</evidence>
<dbReference type="EMBL" id="JBJQND010000013">
    <property type="protein sequence ID" value="KAL3856844.1"/>
    <property type="molecule type" value="Genomic_DNA"/>
</dbReference>
<evidence type="ECO:0000313" key="9">
    <source>
        <dbReference type="Proteomes" id="UP001634394"/>
    </source>
</evidence>
<gene>
    <name evidence="8" type="ORF">ACJMK2_011555</name>
</gene>
<comment type="similarity">
    <text evidence="2">Belongs to the X(+)/potassium ATPases subunit beta family.</text>
</comment>